<keyword evidence="6" id="KW-0862">Zinc</keyword>
<comment type="cofactor">
    <cofactor evidence="1">
        <name>Zn(2+)</name>
        <dbReference type="ChEBI" id="CHEBI:29105"/>
    </cofactor>
</comment>
<dbReference type="PANTHER" id="PTHR39453">
    <property type="entry name" value="PHOSPHATE PROPANOYLTRANSFERASE"/>
    <property type="match status" value="1"/>
</dbReference>
<name>X0UHC7_9ZZZZ</name>
<reference evidence="9" key="1">
    <citation type="journal article" date="2014" name="Front. Microbiol.">
        <title>High frequency of phylogenetically diverse reductive dehalogenase-homologous genes in deep subseafloor sedimentary metagenomes.</title>
        <authorList>
            <person name="Kawai M."/>
            <person name="Futagami T."/>
            <person name="Toyoda A."/>
            <person name="Takaki Y."/>
            <person name="Nishi S."/>
            <person name="Hori S."/>
            <person name="Arai W."/>
            <person name="Tsubouchi T."/>
            <person name="Morono Y."/>
            <person name="Uchiyama I."/>
            <person name="Ito T."/>
            <person name="Fujiyama A."/>
            <person name="Inagaki F."/>
            <person name="Takami H."/>
        </authorList>
    </citation>
    <scope>NUCLEOTIDE SEQUENCE</scope>
    <source>
        <strain evidence="9">Expedition CK06-06</strain>
    </source>
</reference>
<dbReference type="Gene3D" id="3.30.420.40">
    <property type="match status" value="1"/>
</dbReference>
<evidence type="ECO:0000256" key="8">
    <source>
        <dbReference type="ARBA" id="ARBA00023315"/>
    </source>
</evidence>
<keyword evidence="2" id="KW-0808">Transferase</keyword>
<dbReference type="EMBL" id="BARS01022886">
    <property type="protein sequence ID" value="GAG05154.1"/>
    <property type="molecule type" value="Genomic_DNA"/>
</dbReference>
<sequence length="270" mass="29883">AMGGLDVLVFTAGIGQGSFGVRSLACQGLGYMGIYLNEDKNRMARGSDRIDDISTDDAPVRALIIPTNEEQMIAREILRTLNRRHGTKIIRTQEPTPIPVEVSAHHVHLSQQHVEGLFGPGRQLTFEQELSQSGQYASREKLALIGPKGKVERVRVLGPTRKETQIEISMTEQFKLGIHPPIRESGDIEDSPGITIEGAKGNITTDRGVICALRHIHMSPEDALRFGLRDKDMVLVRVEGERELIFGDVLIRVHPSFQLAMHIDTDEANA</sequence>
<keyword evidence="7" id="KW-0067">ATP-binding</keyword>
<dbReference type="InterPro" id="IPR000890">
    <property type="entry name" value="Aliphatic_acid_kin_short-chain"/>
</dbReference>
<dbReference type="GO" id="GO:0046872">
    <property type="term" value="F:metal ion binding"/>
    <property type="evidence" value="ECO:0007669"/>
    <property type="project" value="UniProtKB-KW"/>
</dbReference>
<dbReference type="GO" id="GO:0016774">
    <property type="term" value="F:phosphotransferase activity, carboxyl group as acceptor"/>
    <property type="evidence" value="ECO:0007669"/>
    <property type="project" value="InterPro"/>
</dbReference>
<evidence type="ECO:0000256" key="1">
    <source>
        <dbReference type="ARBA" id="ARBA00001947"/>
    </source>
</evidence>
<evidence type="ECO:0000256" key="7">
    <source>
        <dbReference type="ARBA" id="ARBA00022840"/>
    </source>
</evidence>
<feature type="non-terminal residue" evidence="9">
    <location>
        <position position="270"/>
    </location>
</feature>
<dbReference type="Pfam" id="PF00871">
    <property type="entry name" value="Acetate_kinase"/>
    <property type="match status" value="1"/>
</dbReference>
<keyword evidence="4" id="KW-0547">Nucleotide-binding</keyword>
<evidence type="ECO:0008006" key="10">
    <source>
        <dbReference type="Google" id="ProtNLM"/>
    </source>
</evidence>
<dbReference type="PRINTS" id="PR00471">
    <property type="entry name" value="ACETATEKNASE"/>
</dbReference>
<organism evidence="9">
    <name type="scientific">marine sediment metagenome</name>
    <dbReference type="NCBI Taxonomy" id="412755"/>
    <lineage>
        <taxon>unclassified sequences</taxon>
        <taxon>metagenomes</taxon>
        <taxon>ecological metagenomes</taxon>
    </lineage>
</organism>
<dbReference type="SUPFAM" id="SSF53067">
    <property type="entry name" value="Actin-like ATPase domain"/>
    <property type="match status" value="1"/>
</dbReference>
<proteinExistence type="predicted"/>
<dbReference type="NCBIfam" id="NF011652">
    <property type="entry name" value="PRK15070.1"/>
    <property type="match status" value="1"/>
</dbReference>
<protein>
    <recommendedName>
        <fullName evidence="10">Phosphate propanoyltransferase</fullName>
    </recommendedName>
</protein>
<keyword evidence="5" id="KW-0418">Kinase</keyword>
<evidence type="ECO:0000256" key="6">
    <source>
        <dbReference type="ARBA" id="ARBA00022833"/>
    </source>
</evidence>
<dbReference type="GO" id="GO:0016301">
    <property type="term" value="F:kinase activity"/>
    <property type="evidence" value="ECO:0007669"/>
    <property type="project" value="UniProtKB-KW"/>
</dbReference>
<dbReference type="PANTHER" id="PTHR39453:SF1">
    <property type="entry name" value="PHOSPHATE PROPANOYLTRANSFERASE"/>
    <property type="match status" value="1"/>
</dbReference>
<dbReference type="Pfam" id="PF06130">
    <property type="entry name" value="PTAC"/>
    <property type="match status" value="1"/>
</dbReference>
<evidence type="ECO:0000256" key="5">
    <source>
        <dbReference type="ARBA" id="ARBA00022777"/>
    </source>
</evidence>
<comment type="caution">
    <text evidence="9">The sequence shown here is derived from an EMBL/GenBank/DDBJ whole genome shotgun (WGS) entry which is preliminary data.</text>
</comment>
<dbReference type="AlphaFoldDB" id="X0UHC7"/>
<dbReference type="GO" id="GO:0005524">
    <property type="term" value="F:ATP binding"/>
    <property type="evidence" value="ECO:0007669"/>
    <property type="project" value="UniProtKB-KW"/>
</dbReference>
<dbReference type="GO" id="GO:0016747">
    <property type="term" value="F:acyltransferase activity, transferring groups other than amino-acyl groups"/>
    <property type="evidence" value="ECO:0007669"/>
    <property type="project" value="InterPro"/>
</dbReference>
<evidence type="ECO:0000256" key="3">
    <source>
        <dbReference type="ARBA" id="ARBA00022723"/>
    </source>
</evidence>
<evidence type="ECO:0000256" key="2">
    <source>
        <dbReference type="ARBA" id="ARBA00022679"/>
    </source>
</evidence>
<feature type="non-terminal residue" evidence="9">
    <location>
        <position position="1"/>
    </location>
</feature>
<keyword evidence="3" id="KW-0479">Metal-binding</keyword>
<dbReference type="InterPro" id="IPR043129">
    <property type="entry name" value="ATPase_NBD"/>
</dbReference>
<evidence type="ECO:0000313" key="9">
    <source>
        <dbReference type="EMBL" id="GAG05154.1"/>
    </source>
</evidence>
<evidence type="ECO:0000256" key="4">
    <source>
        <dbReference type="ARBA" id="ARBA00022741"/>
    </source>
</evidence>
<gene>
    <name evidence="9" type="ORF">S01H1_36522</name>
</gene>
<dbReference type="InterPro" id="IPR008300">
    <property type="entry name" value="PTAC"/>
</dbReference>
<accession>X0UHC7</accession>
<keyword evidence="8" id="KW-0012">Acyltransferase</keyword>